<keyword evidence="2" id="KW-0012">Acyltransferase</keyword>
<keyword evidence="2" id="KW-0808">Transferase</keyword>
<dbReference type="NCBIfam" id="TIGR03585">
    <property type="entry name" value="PseH"/>
    <property type="match status" value="1"/>
</dbReference>
<accession>A0A7W4H302</accession>
<dbReference type="SUPFAM" id="SSF55729">
    <property type="entry name" value="Acyl-CoA N-acyltransferases (Nat)"/>
    <property type="match status" value="1"/>
</dbReference>
<organism evidence="2 3">
    <name type="scientific">Aquipseudomonas guryensis</name>
    <dbReference type="NCBI Taxonomy" id="2759165"/>
    <lineage>
        <taxon>Bacteria</taxon>
        <taxon>Pseudomonadati</taxon>
        <taxon>Pseudomonadota</taxon>
        <taxon>Gammaproteobacteria</taxon>
        <taxon>Pseudomonadales</taxon>
        <taxon>Pseudomonadaceae</taxon>
        <taxon>Aquipseudomonas</taxon>
    </lineage>
</organism>
<protein>
    <submittedName>
        <fullName evidence="2">UDP-4-amino-4, 6-dideoxy-N-acetyl-beta-L-altrosamine N-acetyltransferase</fullName>
        <ecNumber evidence="2">2.3.1.202</ecNumber>
    </submittedName>
</protein>
<dbReference type="AlphaFoldDB" id="A0A7W4H302"/>
<comment type="caution">
    <text evidence="2">The sequence shown here is derived from an EMBL/GenBank/DDBJ whole genome shotgun (WGS) entry which is preliminary data.</text>
</comment>
<dbReference type="PANTHER" id="PTHR43415">
    <property type="entry name" value="SPERMIDINE N(1)-ACETYLTRANSFERASE"/>
    <property type="match status" value="1"/>
</dbReference>
<gene>
    <name evidence="2" type="primary">pseH</name>
    <name evidence="2" type="ORF">H3H45_06665</name>
</gene>
<sequence>MEERDLQSVLSWRNHPEVRRYMFNSGEISWSEHVAWFAAASTNPRKHLLVFESGGALLGFINFSESAVGGIAEWGFHATPDAPKGTGKHMLGLALSYGFTHLGLHKVSAQVLQGNPRSLALHRKLGFMEEGCLREQHSDGSGYQSVYCFGLLQREWQTSKVAVEDYLI</sequence>
<dbReference type="EC" id="2.3.1.202" evidence="2"/>
<dbReference type="Gene3D" id="3.40.630.30">
    <property type="match status" value="1"/>
</dbReference>
<dbReference type="GO" id="GO:0016747">
    <property type="term" value="F:acyltransferase activity, transferring groups other than amino-acyl groups"/>
    <property type="evidence" value="ECO:0007669"/>
    <property type="project" value="InterPro"/>
</dbReference>
<keyword evidence="3" id="KW-1185">Reference proteome</keyword>
<dbReference type="InterPro" id="IPR020036">
    <property type="entry name" value="PseH"/>
</dbReference>
<proteinExistence type="predicted"/>
<evidence type="ECO:0000313" key="3">
    <source>
        <dbReference type="Proteomes" id="UP000581189"/>
    </source>
</evidence>
<reference evidence="2 3" key="1">
    <citation type="submission" date="2020-08" db="EMBL/GenBank/DDBJ databases">
        <authorList>
            <person name="Kim C.M."/>
        </authorList>
    </citation>
    <scope>NUCLEOTIDE SEQUENCE [LARGE SCALE GENOMIC DNA]</scope>
    <source>
        <strain evidence="2 3">SR9</strain>
    </source>
</reference>
<dbReference type="PANTHER" id="PTHR43415:SF3">
    <property type="entry name" value="GNAT-FAMILY ACETYLTRANSFERASE"/>
    <property type="match status" value="1"/>
</dbReference>
<dbReference type="Proteomes" id="UP000581189">
    <property type="component" value="Unassembled WGS sequence"/>
</dbReference>
<dbReference type="InterPro" id="IPR000182">
    <property type="entry name" value="GNAT_dom"/>
</dbReference>
<name>A0A7W4H302_9GAMM</name>
<dbReference type="InterPro" id="IPR016181">
    <property type="entry name" value="Acyl_CoA_acyltransferase"/>
</dbReference>
<dbReference type="Pfam" id="PF13302">
    <property type="entry name" value="Acetyltransf_3"/>
    <property type="match status" value="1"/>
</dbReference>
<evidence type="ECO:0000259" key="1">
    <source>
        <dbReference type="PROSITE" id="PS51186"/>
    </source>
</evidence>
<dbReference type="EMBL" id="JACJFN010000001">
    <property type="protein sequence ID" value="MBB1518919.1"/>
    <property type="molecule type" value="Genomic_DNA"/>
</dbReference>
<evidence type="ECO:0000313" key="2">
    <source>
        <dbReference type="EMBL" id="MBB1518919.1"/>
    </source>
</evidence>
<dbReference type="PROSITE" id="PS51186">
    <property type="entry name" value="GNAT"/>
    <property type="match status" value="1"/>
</dbReference>
<feature type="domain" description="N-acetyltransferase" evidence="1">
    <location>
        <begin position="1"/>
        <end position="153"/>
    </location>
</feature>